<evidence type="ECO:0000256" key="2">
    <source>
        <dbReference type="ARBA" id="ARBA00022490"/>
    </source>
</evidence>
<evidence type="ECO:0000256" key="1">
    <source>
        <dbReference type="ARBA" id="ARBA00004496"/>
    </source>
</evidence>
<dbReference type="GO" id="GO:0008815">
    <property type="term" value="F:citrate (pro-3S)-lyase activity"/>
    <property type="evidence" value="ECO:0007669"/>
    <property type="project" value="UniProtKB-EC"/>
</dbReference>
<dbReference type="RefSeq" id="WP_213234869.1">
    <property type="nucleotide sequence ID" value="NZ_JAHBCL010000001.1"/>
</dbReference>
<dbReference type="EMBL" id="JAHBCL010000001">
    <property type="protein sequence ID" value="MBS7525079.1"/>
    <property type="molecule type" value="Genomic_DNA"/>
</dbReference>
<dbReference type="NCBIfam" id="TIGR01608">
    <property type="entry name" value="citD"/>
    <property type="match status" value="1"/>
</dbReference>
<keyword evidence="2" id="KW-0963">Cytoplasm</keyword>
<comment type="subcellular location">
    <subcellularLocation>
        <location evidence="1">Cytoplasm</location>
    </subcellularLocation>
</comment>
<name>A0ABS5PL26_9FIRM</name>
<keyword evidence="4" id="KW-0456">Lyase</keyword>
<gene>
    <name evidence="4" type="primary">citD</name>
    <name evidence="4" type="ORF">KHM83_00160</name>
</gene>
<dbReference type="NCBIfam" id="NF009726">
    <property type="entry name" value="PRK13253.1"/>
    <property type="match status" value="1"/>
</dbReference>
<protein>
    <submittedName>
        <fullName evidence="4">Citrate lyase acyl carrier protein</fullName>
        <ecNumber evidence="4">4.1.3.6</ecNumber>
    </submittedName>
</protein>
<comment type="caution">
    <text evidence="4">The sequence shown here is derived from an EMBL/GenBank/DDBJ whole genome shotgun (WGS) entry which is preliminary data.</text>
</comment>
<evidence type="ECO:0000256" key="3">
    <source>
        <dbReference type="ARBA" id="ARBA00022553"/>
    </source>
</evidence>
<dbReference type="Proteomes" id="UP000746471">
    <property type="component" value="Unassembled WGS sequence"/>
</dbReference>
<organism evidence="4 5">
    <name type="scientific">Fusibacter paucivorans</name>
    <dbReference type="NCBI Taxonomy" id="76009"/>
    <lineage>
        <taxon>Bacteria</taxon>
        <taxon>Bacillati</taxon>
        <taxon>Bacillota</taxon>
        <taxon>Clostridia</taxon>
        <taxon>Eubacteriales</taxon>
        <taxon>Eubacteriales Family XII. Incertae Sedis</taxon>
        <taxon>Fusibacter</taxon>
    </lineage>
</organism>
<dbReference type="Pfam" id="PF06857">
    <property type="entry name" value="ACP"/>
    <property type="match status" value="1"/>
</dbReference>
<evidence type="ECO:0000313" key="5">
    <source>
        <dbReference type="Proteomes" id="UP000746471"/>
    </source>
</evidence>
<dbReference type="EC" id="4.1.3.6" evidence="4"/>
<accession>A0ABS5PL26</accession>
<reference evidence="4 5" key="1">
    <citation type="submission" date="2021-05" db="EMBL/GenBank/DDBJ databases">
        <title>Fusibacter ferrireducens sp. nov., an anaerobic, sulfur- and Fe-reducing bacterium isolated from the mangrove sediment.</title>
        <authorList>
            <person name="Qiu D."/>
        </authorList>
    </citation>
    <scope>NUCLEOTIDE SEQUENCE [LARGE SCALE GENOMIC DNA]</scope>
    <source>
        <strain evidence="4 5">DSM 12116</strain>
    </source>
</reference>
<sequence length="101" mass="11192">MQLNKPATSGTMDSCDISIRIENNTGTENEVFLSSIVEKQYGKQIVALIHEVLKKHQIKGVTVNAVDRGALDCTIKARLESAIYRGLGKEHALDWSVIDHE</sequence>
<evidence type="ECO:0000313" key="4">
    <source>
        <dbReference type="EMBL" id="MBS7525079.1"/>
    </source>
</evidence>
<proteinExistence type="predicted"/>
<keyword evidence="5" id="KW-1185">Reference proteome</keyword>
<dbReference type="InterPro" id="IPR023439">
    <property type="entry name" value="Mal_deCO2ase/Cit_lyase_ACP"/>
</dbReference>
<dbReference type="InterPro" id="IPR006495">
    <property type="entry name" value="CitD"/>
</dbReference>
<dbReference type="PIRSF" id="PIRSF002736">
    <property type="entry name" value="Citrt_lyas_gamma"/>
    <property type="match status" value="1"/>
</dbReference>
<keyword evidence="3" id="KW-0597">Phosphoprotein</keyword>